<name>A0AAV6HZN1_9ERIC</name>
<evidence type="ECO:0000313" key="2">
    <source>
        <dbReference type="Proteomes" id="UP000823749"/>
    </source>
</evidence>
<organism evidence="1 2">
    <name type="scientific">Rhododendron griersonianum</name>
    <dbReference type="NCBI Taxonomy" id="479676"/>
    <lineage>
        <taxon>Eukaryota</taxon>
        <taxon>Viridiplantae</taxon>
        <taxon>Streptophyta</taxon>
        <taxon>Embryophyta</taxon>
        <taxon>Tracheophyta</taxon>
        <taxon>Spermatophyta</taxon>
        <taxon>Magnoliopsida</taxon>
        <taxon>eudicotyledons</taxon>
        <taxon>Gunneridae</taxon>
        <taxon>Pentapetalae</taxon>
        <taxon>asterids</taxon>
        <taxon>Ericales</taxon>
        <taxon>Ericaceae</taxon>
        <taxon>Ericoideae</taxon>
        <taxon>Rhodoreae</taxon>
        <taxon>Rhododendron</taxon>
    </lineage>
</organism>
<evidence type="ECO:0000313" key="1">
    <source>
        <dbReference type="EMBL" id="KAG5517417.1"/>
    </source>
</evidence>
<accession>A0AAV6HZN1</accession>
<sequence>MVKKYPLSAFSVRYLGNFGLISLARKAASAFKSGTHYQWWQHIIYAYVPVKSVDCIISHTLTVLVENPIGLDFWWNTSAFPGIASLPDSAKHRSLTRDAILLAARNGIPEIVHEIVV</sequence>
<reference evidence="1 2" key="1">
    <citation type="submission" date="2020-08" db="EMBL/GenBank/DDBJ databases">
        <title>Plant Genome Project.</title>
        <authorList>
            <person name="Zhang R.-G."/>
        </authorList>
    </citation>
    <scope>NUCLEOTIDE SEQUENCE [LARGE SCALE GENOMIC DNA]</scope>
    <source>
        <strain evidence="1">WSP0</strain>
        <tissue evidence="1">Leaf</tissue>
    </source>
</reference>
<comment type="caution">
    <text evidence="1">The sequence shown here is derived from an EMBL/GenBank/DDBJ whole genome shotgun (WGS) entry which is preliminary data.</text>
</comment>
<dbReference type="AlphaFoldDB" id="A0AAV6HZN1"/>
<dbReference type="Proteomes" id="UP000823749">
    <property type="component" value="Chromosome 13"/>
</dbReference>
<dbReference type="EMBL" id="JACTNZ010000013">
    <property type="protein sequence ID" value="KAG5517417.1"/>
    <property type="molecule type" value="Genomic_DNA"/>
</dbReference>
<protein>
    <submittedName>
        <fullName evidence="1">Uncharacterized protein</fullName>
    </submittedName>
</protein>
<proteinExistence type="predicted"/>
<keyword evidence="2" id="KW-1185">Reference proteome</keyword>
<gene>
    <name evidence="1" type="ORF">RHGRI_037976</name>
</gene>